<keyword evidence="3" id="KW-0378">Hydrolase</keyword>
<reference evidence="3 5" key="2">
    <citation type="submission" date="2018-12" db="EMBL/GenBank/DDBJ databases">
        <title>Streptomyces griseoviridis F1-27 complete genome.</title>
        <authorList>
            <person name="Mariita R.M."/>
            <person name="Sello J.K."/>
        </authorList>
    </citation>
    <scope>NUCLEOTIDE SEQUENCE [LARGE SCALE GENOMIC DNA]</scope>
    <source>
        <strain evidence="3 5">F1-27</strain>
    </source>
</reference>
<feature type="region of interest" description="Disordered" evidence="1">
    <location>
        <begin position="1"/>
        <end position="55"/>
    </location>
</feature>
<dbReference type="KEGG" id="sgd:ELQ87_15505"/>
<dbReference type="InterPro" id="IPR053145">
    <property type="entry name" value="AB_hydrolase_Est10"/>
</dbReference>
<evidence type="ECO:0000313" key="5">
    <source>
        <dbReference type="Proteomes" id="UP000271291"/>
    </source>
</evidence>
<gene>
    <name evidence="4" type="ORF">DDJ31_23785</name>
    <name evidence="3" type="ORF">ELQ87_15505</name>
</gene>
<dbReference type="PANTHER" id="PTHR43265:SF1">
    <property type="entry name" value="ESTERASE ESTD"/>
    <property type="match status" value="1"/>
</dbReference>
<protein>
    <submittedName>
        <fullName evidence="3">Alpha/beta hydrolase</fullName>
    </submittedName>
</protein>
<dbReference type="Proteomes" id="UP000271291">
    <property type="component" value="Chromosome"/>
</dbReference>
<name>A0A3Q9KNT6_STRGD</name>
<sequence length="359" mass="37703">MRVRGRTLPDTGTEPGTASGTETDAPSGTETDAVTDAPAGTASDSDLTVTADDGTPLAGTLTLPAAPGPHPAVLLLHGSGPLDRDGNTAKLPMDLGGPVAAVLAAAGIATLRYDRRGTGATPGEWRATGFTTQREDAAAALRALAAHPAVRFDAVGVVGHSEGAVHAMGLAARQQEVRAVVLLAGYARLGEDALRRQARSIAAVMPAPVRLLRRPLGALGNRALARVKKSRADTRVAGLPVNARWMREMLAHDSRDDLRAVQAPVLAVTGDKDLQVDPADLDEIRRLVPGATETHRVPGLSHLLRRDPGRHTLGSYRRLLREPVDADLLTLVATWLSDRLVTATKETSVHGDAVADRLR</sequence>
<dbReference type="InterPro" id="IPR029058">
    <property type="entry name" value="AB_hydrolase_fold"/>
</dbReference>
<dbReference type="InterPro" id="IPR022742">
    <property type="entry name" value="Hydrolase_4"/>
</dbReference>
<keyword evidence="6" id="KW-1185">Reference proteome</keyword>
<reference evidence="4 6" key="1">
    <citation type="submission" date="2018-04" db="EMBL/GenBank/DDBJ databases">
        <title>Complete genome sequences of Streptomyces griseoviridis K61 and characterization of antagonistic properties of biological control agents.</title>
        <authorList>
            <person name="Mariita R.M."/>
            <person name="Sello J.K."/>
        </authorList>
    </citation>
    <scope>NUCLEOTIDE SEQUENCE [LARGE SCALE GENOMIC DNA]</scope>
    <source>
        <strain evidence="4 6">K61</strain>
    </source>
</reference>
<organism evidence="3 5">
    <name type="scientific">Streptomyces griseoviridis</name>
    <dbReference type="NCBI Taxonomy" id="45398"/>
    <lineage>
        <taxon>Bacteria</taxon>
        <taxon>Bacillati</taxon>
        <taxon>Actinomycetota</taxon>
        <taxon>Actinomycetes</taxon>
        <taxon>Kitasatosporales</taxon>
        <taxon>Streptomycetaceae</taxon>
        <taxon>Streptomyces</taxon>
    </lineage>
</organism>
<dbReference type="Gene3D" id="3.40.50.1820">
    <property type="entry name" value="alpha/beta hydrolase"/>
    <property type="match status" value="1"/>
</dbReference>
<dbReference type="EMBL" id="CP029078">
    <property type="protein sequence ID" value="QCN87601.1"/>
    <property type="molecule type" value="Genomic_DNA"/>
</dbReference>
<dbReference type="GO" id="GO:0052689">
    <property type="term" value="F:carboxylic ester hydrolase activity"/>
    <property type="evidence" value="ECO:0007669"/>
    <property type="project" value="TreeGrafter"/>
</dbReference>
<dbReference type="Pfam" id="PF12146">
    <property type="entry name" value="Hydrolase_4"/>
    <property type="match status" value="1"/>
</dbReference>
<proteinExistence type="predicted"/>
<dbReference type="AlphaFoldDB" id="A0A3Q9KNT6"/>
<dbReference type="OrthoDB" id="5902829at2"/>
<accession>A0A3Q9KNT6</accession>
<evidence type="ECO:0000313" key="3">
    <source>
        <dbReference type="EMBL" id="AZS85552.1"/>
    </source>
</evidence>
<feature type="compositionally biased region" description="Polar residues" evidence="1">
    <location>
        <begin position="14"/>
        <end position="32"/>
    </location>
</feature>
<dbReference type="PANTHER" id="PTHR43265">
    <property type="entry name" value="ESTERASE ESTD"/>
    <property type="match status" value="1"/>
</dbReference>
<dbReference type="EMBL" id="CP034687">
    <property type="protein sequence ID" value="AZS85552.1"/>
    <property type="molecule type" value="Genomic_DNA"/>
</dbReference>
<dbReference type="Proteomes" id="UP000501753">
    <property type="component" value="Chromosome"/>
</dbReference>
<feature type="domain" description="Serine aminopeptidase S33" evidence="2">
    <location>
        <begin position="99"/>
        <end position="308"/>
    </location>
</feature>
<evidence type="ECO:0000256" key="1">
    <source>
        <dbReference type="SAM" id="MobiDB-lite"/>
    </source>
</evidence>
<evidence type="ECO:0000313" key="4">
    <source>
        <dbReference type="EMBL" id="QCN87601.1"/>
    </source>
</evidence>
<dbReference type="SUPFAM" id="SSF53474">
    <property type="entry name" value="alpha/beta-Hydrolases"/>
    <property type="match status" value="1"/>
</dbReference>
<evidence type="ECO:0000259" key="2">
    <source>
        <dbReference type="Pfam" id="PF12146"/>
    </source>
</evidence>
<evidence type="ECO:0000313" key="6">
    <source>
        <dbReference type="Proteomes" id="UP000501753"/>
    </source>
</evidence>